<feature type="compositionally biased region" description="Basic and acidic residues" evidence="1">
    <location>
        <begin position="49"/>
        <end position="66"/>
    </location>
</feature>
<dbReference type="AlphaFoldDB" id="A0A7W7Y1P6"/>
<proteinExistence type="predicted"/>
<keyword evidence="3" id="KW-1185">Reference proteome</keyword>
<accession>A0A7W7Y1P6</accession>
<gene>
    <name evidence="2" type="ORF">HNQ58_002290</name>
</gene>
<sequence length="193" mass="21493">MAYNRSHARTLCSDAELALFDASRREALAGHTAAQLRALTARARKLRDKYTDTYRRQRLGSRERSGSKQGRSGNANQRTWQKAKLFGEVLARFEARQQQMTQAAARRATLPGGPAVRGARAEIEQAAARVEATRGRIPANRPESRHRPTKTGFVDAQAAAVARQRHFQEAGNRAILGHVSAQGRRNQGKRDQR</sequence>
<feature type="compositionally biased region" description="Polar residues" evidence="1">
    <location>
        <begin position="67"/>
        <end position="79"/>
    </location>
</feature>
<organism evidence="2 3">
    <name type="scientific">Rehaibacterium terrae</name>
    <dbReference type="NCBI Taxonomy" id="1341696"/>
    <lineage>
        <taxon>Bacteria</taxon>
        <taxon>Pseudomonadati</taxon>
        <taxon>Pseudomonadota</taxon>
        <taxon>Gammaproteobacteria</taxon>
        <taxon>Lysobacterales</taxon>
        <taxon>Lysobacteraceae</taxon>
        <taxon>Rehaibacterium</taxon>
    </lineage>
</organism>
<comment type="caution">
    <text evidence="2">The sequence shown here is derived from an EMBL/GenBank/DDBJ whole genome shotgun (WGS) entry which is preliminary data.</text>
</comment>
<protein>
    <submittedName>
        <fullName evidence="2">Uncharacterized protein</fullName>
    </submittedName>
</protein>
<dbReference type="RefSeq" id="WP_183949041.1">
    <property type="nucleotide sequence ID" value="NZ_JACHHX010000018.1"/>
</dbReference>
<feature type="region of interest" description="Disordered" evidence="1">
    <location>
        <begin position="49"/>
        <end position="79"/>
    </location>
</feature>
<evidence type="ECO:0000256" key="1">
    <source>
        <dbReference type="SAM" id="MobiDB-lite"/>
    </source>
</evidence>
<reference evidence="2 3" key="1">
    <citation type="submission" date="2020-08" db="EMBL/GenBank/DDBJ databases">
        <title>Genomic Encyclopedia of Type Strains, Phase IV (KMG-IV): sequencing the most valuable type-strain genomes for metagenomic binning, comparative biology and taxonomic classification.</title>
        <authorList>
            <person name="Goeker M."/>
        </authorList>
    </citation>
    <scope>NUCLEOTIDE SEQUENCE [LARGE SCALE GENOMIC DNA]</scope>
    <source>
        <strain evidence="2 3">DSM 25897</strain>
    </source>
</reference>
<dbReference type="EMBL" id="JACHHX010000018">
    <property type="protein sequence ID" value="MBB5016375.1"/>
    <property type="molecule type" value="Genomic_DNA"/>
</dbReference>
<evidence type="ECO:0000313" key="3">
    <source>
        <dbReference type="Proteomes" id="UP000519004"/>
    </source>
</evidence>
<name>A0A7W7Y1P6_9GAMM</name>
<dbReference type="Proteomes" id="UP000519004">
    <property type="component" value="Unassembled WGS sequence"/>
</dbReference>
<feature type="region of interest" description="Disordered" evidence="1">
    <location>
        <begin position="171"/>
        <end position="193"/>
    </location>
</feature>
<evidence type="ECO:0000313" key="2">
    <source>
        <dbReference type="EMBL" id="MBB5016375.1"/>
    </source>
</evidence>